<evidence type="ECO:0000256" key="13">
    <source>
        <dbReference type="ARBA" id="ARBA00023128"/>
    </source>
</evidence>
<evidence type="ECO:0000256" key="16">
    <source>
        <dbReference type="ARBA" id="ARBA00032550"/>
    </source>
</evidence>
<evidence type="ECO:0000256" key="4">
    <source>
        <dbReference type="ARBA" id="ARBA00011533"/>
    </source>
</evidence>
<evidence type="ECO:0000256" key="11">
    <source>
        <dbReference type="ARBA" id="ARBA00022982"/>
    </source>
</evidence>
<keyword evidence="6" id="KW-0813">Transport</keyword>
<evidence type="ECO:0000256" key="15">
    <source>
        <dbReference type="ARBA" id="ARBA00032395"/>
    </source>
</evidence>
<dbReference type="InterPro" id="IPR019173">
    <property type="entry name" value="NADH_UbQ_OxRdtase_B5_su"/>
</dbReference>
<evidence type="ECO:0000256" key="3">
    <source>
        <dbReference type="ARBA" id="ARBA00007152"/>
    </source>
</evidence>
<evidence type="ECO:0000256" key="1">
    <source>
        <dbReference type="ARBA" id="ARBA00003195"/>
    </source>
</evidence>
<keyword evidence="14" id="KW-0472">Membrane</keyword>
<comment type="subunit">
    <text evidence="4">Complex I is composed of 45 different subunits.</text>
</comment>
<evidence type="ECO:0000256" key="12">
    <source>
        <dbReference type="ARBA" id="ARBA00022989"/>
    </source>
</evidence>
<keyword evidence="11" id="KW-0249">Electron transport</keyword>
<comment type="caution">
    <text evidence="17">The sequence shown here is derived from an EMBL/GenBank/DDBJ whole genome shotgun (WGS) entry which is preliminary data.</text>
</comment>
<dbReference type="PANTHER" id="PTHR13178:SF0">
    <property type="entry name" value="NADH DEHYDROGENASE [UBIQUINONE] 1 BETA SUBCOMPLEX SUBUNIT 5, MITOCHONDRIAL"/>
    <property type="match status" value="1"/>
</dbReference>
<dbReference type="Proteomes" id="UP001642520">
    <property type="component" value="Unassembled WGS sequence"/>
</dbReference>
<evidence type="ECO:0000256" key="8">
    <source>
        <dbReference type="ARBA" id="ARBA00022692"/>
    </source>
</evidence>
<evidence type="ECO:0000256" key="6">
    <source>
        <dbReference type="ARBA" id="ARBA00022448"/>
    </source>
</evidence>
<keyword evidence="8" id="KW-0812">Transmembrane</keyword>
<sequence length="155" mass="18050">MAVLSRLLLATNCQKLSHINGLLQKLLPKNNSCTFQNQNGAIPATLIVLYANIMIGPATLEPIPEGYNPQAWEYYKHPITRFLAKYIVPDLEVEYEKYIHKLRTATIKRKLRYLEQEVKYNIYKNSDYQYWSYKTAPTKDIIDIRKRIDAADPTV</sequence>
<accession>A0ABP1NJW5</accession>
<evidence type="ECO:0000256" key="7">
    <source>
        <dbReference type="ARBA" id="ARBA00022660"/>
    </source>
</evidence>
<organism evidence="17 18">
    <name type="scientific">Xylocopa violacea</name>
    <name type="common">Violet carpenter bee</name>
    <name type="synonym">Apis violacea</name>
    <dbReference type="NCBI Taxonomy" id="135666"/>
    <lineage>
        <taxon>Eukaryota</taxon>
        <taxon>Metazoa</taxon>
        <taxon>Ecdysozoa</taxon>
        <taxon>Arthropoda</taxon>
        <taxon>Hexapoda</taxon>
        <taxon>Insecta</taxon>
        <taxon>Pterygota</taxon>
        <taxon>Neoptera</taxon>
        <taxon>Endopterygota</taxon>
        <taxon>Hymenoptera</taxon>
        <taxon>Apocrita</taxon>
        <taxon>Aculeata</taxon>
        <taxon>Apoidea</taxon>
        <taxon>Anthophila</taxon>
        <taxon>Apidae</taxon>
        <taxon>Xylocopa</taxon>
        <taxon>Xylocopa</taxon>
    </lineage>
</organism>
<keyword evidence="10" id="KW-0809">Transit peptide</keyword>
<proteinExistence type="inferred from homology"/>
<keyword evidence="12" id="KW-1133">Transmembrane helix</keyword>
<evidence type="ECO:0000256" key="10">
    <source>
        <dbReference type="ARBA" id="ARBA00022946"/>
    </source>
</evidence>
<keyword evidence="18" id="KW-1185">Reference proteome</keyword>
<gene>
    <name evidence="17" type="ORF">XYLVIOL_LOCUS4944</name>
</gene>
<protein>
    <recommendedName>
        <fullName evidence="5">NADH dehydrogenase [ubiquinone] 1 beta subcomplex subunit 5, mitochondrial</fullName>
    </recommendedName>
    <alternativeName>
        <fullName evidence="16">Complex I-SGDH</fullName>
    </alternativeName>
    <alternativeName>
        <fullName evidence="15">NADH-ubiquinone oxidoreductase SGDH subunit</fullName>
    </alternativeName>
</protein>
<dbReference type="Pfam" id="PF09781">
    <property type="entry name" value="NDUF_B5"/>
    <property type="match status" value="1"/>
</dbReference>
<comment type="function">
    <text evidence="1">Accessory subunit of the mitochondrial membrane respiratory chain NADH dehydrogenase (Complex I), that is believed not to be involved in catalysis. Complex I functions in the transfer of electrons from NADH to the respiratory chain. The immediate electron acceptor for the enzyme is believed to be ubiquinone.</text>
</comment>
<dbReference type="EMBL" id="CAXAJV020001292">
    <property type="protein sequence ID" value="CAL7941320.1"/>
    <property type="molecule type" value="Genomic_DNA"/>
</dbReference>
<comment type="similarity">
    <text evidence="3">Belongs to the complex I NDUFB5 subunit family.</text>
</comment>
<dbReference type="PANTHER" id="PTHR13178">
    <property type="entry name" value="NADH-UBIQUINONE OXIDOREDUCTASE SGDH SUBUNIT"/>
    <property type="match status" value="1"/>
</dbReference>
<comment type="subcellular location">
    <subcellularLocation>
        <location evidence="2">Mitochondrion inner membrane</location>
        <topology evidence="2">Single-pass membrane protein</topology>
    </subcellularLocation>
</comment>
<evidence type="ECO:0000313" key="18">
    <source>
        <dbReference type="Proteomes" id="UP001642520"/>
    </source>
</evidence>
<keyword evidence="7" id="KW-0679">Respiratory chain</keyword>
<evidence type="ECO:0000313" key="17">
    <source>
        <dbReference type="EMBL" id="CAL7941320.1"/>
    </source>
</evidence>
<evidence type="ECO:0000256" key="5">
    <source>
        <dbReference type="ARBA" id="ARBA00015175"/>
    </source>
</evidence>
<keyword evidence="13" id="KW-0496">Mitochondrion</keyword>
<evidence type="ECO:0000256" key="2">
    <source>
        <dbReference type="ARBA" id="ARBA00004434"/>
    </source>
</evidence>
<name>A0ABP1NJW5_XYLVO</name>
<evidence type="ECO:0000256" key="9">
    <source>
        <dbReference type="ARBA" id="ARBA00022792"/>
    </source>
</evidence>
<keyword evidence="9" id="KW-0999">Mitochondrion inner membrane</keyword>
<reference evidence="17 18" key="1">
    <citation type="submission" date="2024-08" db="EMBL/GenBank/DDBJ databases">
        <authorList>
            <person name="Will J Nash"/>
            <person name="Angela Man"/>
            <person name="Seanna McTaggart"/>
            <person name="Kendall Baker"/>
            <person name="Tom Barker"/>
            <person name="Leah Catchpole"/>
            <person name="Alex Durrant"/>
            <person name="Karim Gharbi"/>
            <person name="Naomi Irish"/>
            <person name="Gemy Kaithakottil"/>
            <person name="Debby Ku"/>
            <person name="Aaliyah Providence"/>
            <person name="Felix Shaw"/>
            <person name="David Swarbreck"/>
            <person name="Chris Watkins"/>
            <person name="Ann M. McCartney"/>
            <person name="Giulio Formenti"/>
            <person name="Alice Mouton"/>
            <person name="Noel Vella"/>
            <person name="Bjorn M von Reumont"/>
            <person name="Adriana Vella"/>
            <person name="Wilfried Haerty"/>
        </authorList>
    </citation>
    <scope>NUCLEOTIDE SEQUENCE [LARGE SCALE GENOMIC DNA]</scope>
</reference>
<evidence type="ECO:0000256" key="14">
    <source>
        <dbReference type="ARBA" id="ARBA00023136"/>
    </source>
</evidence>